<accession>A0A1H1ZLK6</accession>
<evidence type="ECO:0000313" key="2">
    <source>
        <dbReference type="Proteomes" id="UP000199524"/>
    </source>
</evidence>
<proteinExistence type="predicted"/>
<dbReference type="Proteomes" id="UP000199524">
    <property type="component" value="Chromosome I"/>
</dbReference>
<sequence>MRKLYWLYFFITVCAVLFAYRLGAWQQGAAQQASRCLKLEVPEQDKCLKDLAANVEQLYIAIKALSEQKRE</sequence>
<gene>
    <name evidence="1" type="ORF">SAMN05216598_5158</name>
</gene>
<organism evidence="1 2">
    <name type="scientific">Pseudomonas asplenii</name>
    <dbReference type="NCBI Taxonomy" id="53407"/>
    <lineage>
        <taxon>Bacteria</taxon>
        <taxon>Pseudomonadati</taxon>
        <taxon>Pseudomonadota</taxon>
        <taxon>Gammaproteobacteria</taxon>
        <taxon>Pseudomonadales</taxon>
        <taxon>Pseudomonadaceae</taxon>
        <taxon>Pseudomonas</taxon>
    </lineage>
</organism>
<evidence type="ECO:0000313" key="1">
    <source>
        <dbReference type="EMBL" id="SDT34533.1"/>
    </source>
</evidence>
<dbReference type="GeneID" id="300210013"/>
<protein>
    <submittedName>
        <fullName evidence="1">Uncharacterized protein</fullName>
    </submittedName>
</protein>
<dbReference type="AlphaFoldDB" id="A0A1H1ZLK6"/>
<reference evidence="2" key="1">
    <citation type="submission" date="2016-10" db="EMBL/GenBank/DDBJ databases">
        <authorList>
            <person name="Varghese N."/>
            <person name="Submissions S."/>
        </authorList>
    </citation>
    <scope>NUCLEOTIDE SEQUENCE [LARGE SCALE GENOMIC DNA]</scope>
    <source>
        <strain evidence="2">ATCC 23835</strain>
    </source>
</reference>
<name>A0A1H1ZLK6_9PSED</name>
<dbReference type="RefSeq" id="WP_090210076.1">
    <property type="nucleotide sequence ID" value="NZ_LT629777.1"/>
</dbReference>
<dbReference type="EMBL" id="LT629777">
    <property type="protein sequence ID" value="SDT34533.1"/>
    <property type="molecule type" value="Genomic_DNA"/>
</dbReference>
<keyword evidence="2" id="KW-1185">Reference proteome</keyword>